<proteinExistence type="predicted"/>
<organism evidence="1 2">
    <name type="scientific">candidate division TA06 bacterium</name>
    <dbReference type="NCBI Taxonomy" id="2250710"/>
    <lineage>
        <taxon>Bacteria</taxon>
        <taxon>Bacteria division TA06</taxon>
    </lineage>
</organism>
<dbReference type="AlphaFoldDB" id="A0A660SAU3"/>
<sequence length="71" mass="7970">MGPPALKSRRIDIAVLTGNKRDSETSSVRPPPVVLNLIHGLSGSETNSESQDMKQHARYKCIFGFVYHFRK</sequence>
<name>A0A660SAU3_UNCT6</name>
<reference evidence="1 2" key="1">
    <citation type="submission" date="2018-06" db="EMBL/GenBank/DDBJ databases">
        <title>Extensive metabolic versatility and redundancy in microbially diverse, dynamic hydrothermal sediments.</title>
        <authorList>
            <person name="Dombrowski N."/>
            <person name="Teske A."/>
            <person name="Baker B.J."/>
        </authorList>
    </citation>
    <scope>NUCLEOTIDE SEQUENCE [LARGE SCALE GENOMIC DNA]</scope>
    <source>
        <strain evidence="1">B35_G9</strain>
    </source>
</reference>
<evidence type="ECO:0000313" key="2">
    <source>
        <dbReference type="Proteomes" id="UP000282321"/>
    </source>
</evidence>
<protein>
    <submittedName>
        <fullName evidence="1">Uncharacterized protein</fullName>
    </submittedName>
</protein>
<evidence type="ECO:0000313" key="1">
    <source>
        <dbReference type="EMBL" id="RKX66949.1"/>
    </source>
</evidence>
<dbReference type="Proteomes" id="UP000282321">
    <property type="component" value="Unassembled WGS sequence"/>
</dbReference>
<comment type="caution">
    <text evidence="1">The sequence shown here is derived from an EMBL/GenBank/DDBJ whole genome shotgun (WGS) entry which is preliminary data.</text>
</comment>
<accession>A0A660SAU3</accession>
<gene>
    <name evidence="1" type="ORF">DRP44_03150</name>
</gene>
<dbReference type="EMBL" id="QNBC01000029">
    <property type="protein sequence ID" value="RKX66949.1"/>
    <property type="molecule type" value="Genomic_DNA"/>
</dbReference>